<feature type="transmembrane region" description="Helical" evidence="11">
    <location>
        <begin position="63"/>
        <end position="82"/>
    </location>
</feature>
<evidence type="ECO:0000256" key="1">
    <source>
        <dbReference type="ARBA" id="ARBA00000085"/>
    </source>
</evidence>
<evidence type="ECO:0000256" key="11">
    <source>
        <dbReference type="SAM" id="Phobius"/>
    </source>
</evidence>
<keyword evidence="14" id="KW-1185">Reference proteome</keyword>
<keyword evidence="9" id="KW-0067">ATP-binding</keyword>
<keyword evidence="11" id="KW-1133">Transmembrane helix</keyword>
<keyword evidence="6" id="KW-0808">Transferase</keyword>
<dbReference type="EMBL" id="JAAMOW010000002">
    <property type="protein sequence ID" value="NGY04215.1"/>
    <property type="molecule type" value="Genomic_DNA"/>
</dbReference>
<dbReference type="InterPro" id="IPR004358">
    <property type="entry name" value="Sig_transdc_His_kin-like_C"/>
</dbReference>
<evidence type="ECO:0000313" key="13">
    <source>
        <dbReference type="EMBL" id="NGY04215.1"/>
    </source>
</evidence>
<keyword evidence="7" id="KW-0547">Nucleotide-binding</keyword>
<name>A0A6M2BPT0_9GAMM</name>
<evidence type="ECO:0000256" key="8">
    <source>
        <dbReference type="ARBA" id="ARBA00022777"/>
    </source>
</evidence>
<dbReference type="InterPro" id="IPR036890">
    <property type="entry name" value="HATPase_C_sf"/>
</dbReference>
<dbReference type="PANTHER" id="PTHR44936">
    <property type="entry name" value="SENSOR PROTEIN CREC"/>
    <property type="match status" value="1"/>
</dbReference>
<sequence>MTPTIATAPTRVAPPGRSLRASTRETVGQQNMLQLIELRWIAVVGQILTIAFVTLVFGIDLPLLPMAFVVAGLVVLNLFSLFRPRKHGDVRNGALMLGLTVDVAALTALLYLSGGATNPFVFLYALQVTLAAVLLEAWSTWTLVAITGLCFAALTSFYVPLNLPSGSHEQLYQLHIIGMLICFVMDAALLVVFVTRINRNLRARDARLADLRQRAAEEDHIVRMGLLASGAAHELGTPLSTLSVILGDWHHVPAFQADPELLQEIEDMQAEVKRCKTIVTGILLSAGEARGESPTVSTVAGFFDELVEDWRGTRPVRGFEYRNALEDDPAIVSDSALKQIICNVLDNALEASPAWVGFTVQSDGESLLLTVRDRGPGFAPEMLGQFGKPYQSSKGRPGGGLGLFLVVNVVRKFGGRVTARNLADAGAEVILQLPMASLAIEDSHVG</sequence>
<dbReference type="PANTHER" id="PTHR44936:SF10">
    <property type="entry name" value="SENSOR PROTEIN RSTB"/>
    <property type="match status" value="1"/>
</dbReference>
<dbReference type="CDD" id="cd00082">
    <property type="entry name" value="HisKA"/>
    <property type="match status" value="1"/>
</dbReference>
<dbReference type="PRINTS" id="PR00344">
    <property type="entry name" value="BCTRLSENSOR"/>
</dbReference>
<evidence type="ECO:0000256" key="10">
    <source>
        <dbReference type="SAM" id="MobiDB-lite"/>
    </source>
</evidence>
<dbReference type="InterPro" id="IPR036097">
    <property type="entry name" value="HisK_dim/P_sf"/>
</dbReference>
<dbReference type="Proteomes" id="UP000472676">
    <property type="component" value="Unassembled WGS sequence"/>
</dbReference>
<feature type="transmembrane region" description="Helical" evidence="11">
    <location>
        <begin position="38"/>
        <end position="57"/>
    </location>
</feature>
<dbReference type="Pfam" id="PF25323">
    <property type="entry name" value="6TM_PilS"/>
    <property type="match status" value="1"/>
</dbReference>
<dbReference type="InterPro" id="IPR050980">
    <property type="entry name" value="2C_sensor_his_kinase"/>
</dbReference>
<protein>
    <recommendedName>
        <fullName evidence="3">histidine kinase</fullName>
        <ecNumber evidence="3">2.7.13.3</ecNumber>
    </recommendedName>
</protein>
<evidence type="ECO:0000313" key="14">
    <source>
        <dbReference type="Proteomes" id="UP000472676"/>
    </source>
</evidence>
<evidence type="ECO:0000256" key="5">
    <source>
        <dbReference type="ARBA" id="ARBA00022553"/>
    </source>
</evidence>
<gene>
    <name evidence="13" type="ORF">G7Y85_05520</name>
</gene>
<dbReference type="GO" id="GO:0005886">
    <property type="term" value="C:plasma membrane"/>
    <property type="evidence" value="ECO:0007669"/>
    <property type="project" value="UniProtKB-SubCell"/>
</dbReference>
<keyword evidence="5" id="KW-0597">Phosphoprotein</keyword>
<dbReference type="AlphaFoldDB" id="A0A6M2BPT0"/>
<dbReference type="PROSITE" id="PS50109">
    <property type="entry name" value="HIS_KIN"/>
    <property type="match status" value="1"/>
</dbReference>
<feature type="transmembrane region" description="Helical" evidence="11">
    <location>
        <begin position="142"/>
        <end position="159"/>
    </location>
</feature>
<reference evidence="13 14" key="1">
    <citation type="journal article" date="2014" name="Int. J. Syst. Evol. Microbiol.">
        <title>Solimonas terrae sp. nov., isolated from soil.</title>
        <authorList>
            <person name="Kim S.J."/>
            <person name="Moon J.Y."/>
            <person name="Weon H.Y."/>
            <person name="Ahn J.H."/>
            <person name="Chen W.M."/>
            <person name="Kwon S.W."/>
        </authorList>
    </citation>
    <scope>NUCLEOTIDE SEQUENCE [LARGE SCALE GENOMIC DNA]</scope>
    <source>
        <strain evidence="13 14">KIS83-12</strain>
    </source>
</reference>
<dbReference type="InterPro" id="IPR003661">
    <property type="entry name" value="HisK_dim/P_dom"/>
</dbReference>
<organism evidence="13 14">
    <name type="scientific">Solimonas terrae</name>
    <dbReference type="NCBI Taxonomy" id="1396819"/>
    <lineage>
        <taxon>Bacteria</taxon>
        <taxon>Pseudomonadati</taxon>
        <taxon>Pseudomonadota</taxon>
        <taxon>Gammaproteobacteria</taxon>
        <taxon>Nevskiales</taxon>
        <taxon>Nevskiaceae</taxon>
        <taxon>Solimonas</taxon>
    </lineage>
</organism>
<dbReference type="InterPro" id="IPR005467">
    <property type="entry name" value="His_kinase_dom"/>
</dbReference>
<feature type="region of interest" description="Disordered" evidence="10">
    <location>
        <begin position="1"/>
        <end position="20"/>
    </location>
</feature>
<comment type="caution">
    <text evidence="13">The sequence shown here is derived from an EMBL/GenBank/DDBJ whole genome shotgun (WGS) entry which is preliminary data.</text>
</comment>
<keyword evidence="11" id="KW-0812">Transmembrane</keyword>
<dbReference type="InterPro" id="IPR003594">
    <property type="entry name" value="HATPase_dom"/>
</dbReference>
<keyword evidence="8 13" id="KW-0418">Kinase</keyword>
<dbReference type="Gene3D" id="1.10.287.130">
    <property type="match status" value="1"/>
</dbReference>
<dbReference type="GO" id="GO:0005524">
    <property type="term" value="F:ATP binding"/>
    <property type="evidence" value="ECO:0007669"/>
    <property type="project" value="UniProtKB-KW"/>
</dbReference>
<accession>A0A6M2BPT0</accession>
<evidence type="ECO:0000256" key="6">
    <source>
        <dbReference type="ARBA" id="ARBA00022679"/>
    </source>
</evidence>
<dbReference type="Gene3D" id="3.30.565.10">
    <property type="entry name" value="Histidine kinase-like ATPase, C-terminal domain"/>
    <property type="match status" value="1"/>
</dbReference>
<evidence type="ECO:0000256" key="9">
    <source>
        <dbReference type="ARBA" id="ARBA00022840"/>
    </source>
</evidence>
<comment type="subcellular location">
    <subcellularLocation>
        <location evidence="2">Cell membrane</location>
        <topology evidence="2">Multi-pass membrane protein</topology>
    </subcellularLocation>
</comment>
<evidence type="ECO:0000256" key="2">
    <source>
        <dbReference type="ARBA" id="ARBA00004651"/>
    </source>
</evidence>
<dbReference type="SUPFAM" id="SSF47384">
    <property type="entry name" value="Homodimeric domain of signal transducing histidine kinase"/>
    <property type="match status" value="1"/>
</dbReference>
<evidence type="ECO:0000259" key="12">
    <source>
        <dbReference type="PROSITE" id="PS50109"/>
    </source>
</evidence>
<keyword evidence="4" id="KW-1003">Cell membrane</keyword>
<feature type="transmembrane region" description="Helical" evidence="11">
    <location>
        <begin position="94"/>
        <end position="113"/>
    </location>
</feature>
<proteinExistence type="predicted"/>
<dbReference type="SUPFAM" id="SSF55874">
    <property type="entry name" value="ATPase domain of HSP90 chaperone/DNA topoisomerase II/histidine kinase"/>
    <property type="match status" value="1"/>
</dbReference>
<dbReference type="EC" id="2.7.13.3" evidence="3"/>
<evidence type="ECO:0000256" key="4">
    <source>
        <dbReference type="ARBA" id="ARBA00022475"/>
    </source>
</evidence>
<keyword evidence="11" id="KW-0472">Membrane</keyword>
<feature type="domain" description="Histidine kinase" evidence="12">
    <location>
        <begin position="230"/>
        <end position="437"/>
    </location>
</feature>
<comment type="catalytic activity">
    <reaction evidence="1">
        <text>ATP + protein L-histidine = ADP + protein N-phospho-L-histidine.</text>
        <dbReference type="EC" id="2.7.13.3"/>
    </reaction>
</comment>
<dbReference type="SMART" id="SM00387">
    <property type="entry name" value="HATPase_c"/>
    <property type="match status" value="1"/>
</dbReference>
<feature type="transmembrane region" description="Helical" evidence="11">
    <location>
        <begin position="171"/>
        <end position="194"/>
    </location>
</feature>
<evidence type="ECO:0000256" key="7">
    <source>
        <dbReference type="ARBA" id="ARBA00022741"/>
    </source>
</evidence>
<dbReference type="GO" id="GO:0000155">
    <property type="term" value="F:phosphorelay sensor kinase activity"/>
    <property type="evidence" value="ECO:0007669"/>
    <property type="project" value="InterPro"/>
</dbReference>
<evidence type="ECO:0000256" key="3">
    <source>
        <dbReference type="ARBA" id="ARBA00012438"/>
    </source>
</evidence>
<dbReference type="Pfam" id="PF02518">
    <property type="entry name" value="HATPase_c"/>
    <property type="match status" value="1"/>
</dbReference>